<dbReference type="GO" id="GO:0003677">
    <property type="term" value="F:DNA binding"/>
    <property type="evidence" value="ECO:0007669"/>
    <property type="project" value="InterPro"/>
</dbReference>
<proteinExistence type="predicted"/>
<dbReference type="SUPFAM" id="SSF57783">
    <property type="entry name" value="Zinc beta-ribbon"/>
    <property type="match status" value="1"/>
</dbReference>
<dbReference type="GO" id="GO:0006260">
    <property type="term" value="P:DNA replication"/>
    <property type="evidence" value="ECO:0007669"/>
    <property type="project" value="InterPro"/>
</dbReference>
<dbReference type="InterPro" id="IPR036977">
    <property type="entry name" value="DNA_primase_Znf_CHC2"/>
</dbReference>
<protein>
    <submittedName>
        <fullName evidence="1">DNA primase</fullName>
    </submittedName>
</protein>
<reference evidence="1" key="1">
    <citation type="journal article" date="2021" name="Proc. Natl. Acad. Sci. U.S.A.">
        <title>A Catalog of Tens of Thousands of Viruses from Human Metagenomes Reveals Hidden Associations with Chronic Diseases.</title>
        <authorList>
            <person name="Tisza M.J."/>
            <person name="Buck C.B."/>
        </authorList>
    </citation>
    <scope>NUCLEOTIDE SEQUENCE</scope>
    <source>
        <strain evidence="1">CtYsL76</strain>
    </source>
</reference>
<sequence>MEFVLEPITITKELILSRINEETIMEHYLGVPVRKGLLKSPLRRDQRPTCAFYRSKKSGRLIFKDFSGDFSGDFVSVVMRVHNCSYGKALQIIANDFGIIHNKNLVVNKSLIKYTNTKFEDTNDAIIQVEIKEFEQYELDW</sequence>
<dbReference type="EMBL" id="BK015689">
    <property type="protein sequence ID" value="DAE19932.1"/>
    <property type="molecule type" value="Genomic_DNA"/>
</dbReference>
<dbReference type="Gene3D" id="3.90.580.10">
    <property type="entry name" value="Zinc finger, CHC2-type domain"/>
    <property type="match status" value="1"/>
</dbReference>
<accession>A0A8S5QMU9</accession>
<organism evidence="1">
    <name type="scientific">CrAss-like virus sp. ctYsL76</name>
    <dbReference type="NCBI Taxonomy" id="2826826"/>
    <lineage>
        <taxon>Viruses</taxon>
        <taxon>Duplodnaviria</taxon>
        <taxon>Heunggongvirae</taxon>
        <taxon>Uroviricota</taxon>
        <taxon>Caudoviricetes</taxon>
        <taxon>Crassvirales</taxon>
    </lineage>
</organism>
<name>A0A8S5QMU9_9CAUD</name>
<evidence type="ECO:0000313" key="1">
    <source>
        <dbReference type="EMBL" id="DAE19932.1"/>
    </source>
</evidence>
<dbReference type="GO" id="GO:0008270">
    <property type="term" value="F:zinc ion binding"/>
    <property type="evidence" value="ECO:0007669"/>
    <property type="project" value="InterPro"/>
</dbReference>